<evidence type="ECO:0000256" key="1">
    <source>
        <dbReference type="SAM" id="Phobius"/>
    </source>
</evidence>
<sequence length="254" mass="28471">MKQGFWVLGLFGIIGVAATVGSIFVFVNQKQFVAEALRAPGVVIDLIEQRDDDGSTYAPEVAYTTAAGENITFISGTSANPAAFSRNEQVEVLYRAEEPEQAKINAFSTLYTFPLIMGGMGMIFALVGIIPGSIMLRRKKQIEYLKQFGMRISSTVTQIEYRKNYKVNNQSPYRIWAEGTDPRSGSVTTFKSDNIWFNPEQYIHTGDIVDVLVHPQKIHLHYMETPFLDQTNIPQHNTLGVFKKNSDTSRSPFS</sequence>
<gene>
    <name evidence="3" type="ORF">COU33_04795</name>
</gene>
<dbReference type="Proteomes" id="UP000229362">
    <property type="component" value="Unassembled WGS sequence"/>
</dbReference>
<dbReference type="EMBL" id="PFBZ01000203">
    <property type="protein sequence ID" value="PIT86141.1"/>
    <property type="molecule type" value="Genomic_DNA"/>
</dbReference>
<evidence type="ECO:0000313" key="3">
    <source>
        <dbReference type="EMBL" id="PIT86141.1"/>
    </source>
</evidence>
<evidence type="ECO:0000313" key="4">
    <source>
        <dbReference type="Proteomes" id="UP000229362"/>
    </source>
</evidence>
<feature type="transmembrane region" description="Helical" evidence="1">
    <location>
        <begin position="115"/>
        <end position="136"/>
    </location>
</feature>
<organism evidence="3 4">
    <name type="scientific">Candidatus Magasanikbacteria bacterium CG10_big_fil_rev_8_21_14_0_10_43_6</name>
    <dbReference type="NCBI Taxonomy" id="1974650"/>
    <lineage>
        <taxon>Bacteria</taxon>
        <taxon>Candidatus Magasanikiibacteriota</taxon>
    </lineage>
</organism>
<keyword evidence="1" id="KW-1133">Transmembrane helix</keyword>
<dbReference type="InterPro" id="IPR021994">
    <property type="entry name" value="DUF3592"/>
</dbReference>
<proteinExistence type="predicted"/>
<protein>
    <recommendedName>
        <fullName evidence="2">DUF3592 domain-containing protein</fullName>
    </recommendedName>
</protein>
<dbReference type="AlphaFoldDB" id="A0A2M6W017"/>
<feature type="transmembrane region" description="Helical" evidence="1">
    <location>
        <begin position="7"/>
        <end position="27"/>
    </location>
</feature>
<comment type="caution">
    <text evidence="3">The sequence shown here is derived from an EMBL/GenBank/DDBJ whole genome shotgun (WGS) entry which is preliminary data.</text>
</comment>
<evidence type="ECO:0000259" key="2">
    <source>
        <dbReference type="Pfam" id="PF12158"/>
    </source>
</evidence>
<name>A0A2M6W017_9BACT</name>
<feature type="domain" description="DUF3592" evidence="2">
    <location>
        <begin position="40"/>
        <end position="107"/>
    </location>
</feature>
<keyword evidence="1" id="KW-0472">Membrane</keyword>
<keyword evidence="1" id="KW-0812">Transmembrane</keyword>
<accession>A0A2M6W017</accession>
<dbReference type="Pfam" id="PF12158">
    <property type="entry name" value="DUF3592"/>
    <property type="match status" value="1"/>
</dbReference>
<reference evidence="4" key="1">
    <citation type="submission" date="2017-09" db="EMBL/GenBank/DDBJ databases">
        <title>Depth-based differentiation of microbial function through sediment-hosted aquifers and enrichment of novel symbionts in the deep terrestrial subsurface.</title>
        <authorList>
            <person name="Probst A.J."/>
            <person name="Ladd B."/>
            <person name="Jarett J.K."/>
            <person name="Geller-Mcgrath D.E."/>
            <person name="Sieber C.M.K."/>
            <person name="Emerson J.B."/>
            <person name="Anantharaman K."/>
            <person name="Thomas B.C."/>
            <person name="Malmstrom R."/>
            <person name="Stieglmeier M."/>
            <person name="Klingl A."/>
            <person name="Woyke T."/>
            <person name="Ryan C.M."/>
            <person name="Banfield J.F."/>
        </authorList>
    </citation>
    <scope>NUCLEOTIDE SEQUENCE [LARGE SCALE GENOMIC DNA]</scope>
</reference>